<comment type="subcellular location">
    <subcellularLocation>
        <location evidence="1">Secreted</location>
        <location evidence="1">Cell wall</location>
        <topology evidence="1">Peptidoglycan-anchor</topology>
    </subcellularLocation>
</comment>
<evidence type="ECO:0000256" key="4">
    <source>
        <dbReference type="ARBA" id="ARBA00022729"/>
    </source>
</evidence>
<keyword evidence="2" id="KW-0134">Cell wall</keyword>
<feature type="domain" description="SD-repeat containing protein B" evidence="9">
    <location>
        <begin position="320"/>
        <end position="444"/>
    </location>
</feature>
<dbReference type="Pfam" id="PF17210">
    <property type="entry name" value="SdrD_B"/>
    <property type="match status" value="1"/>
</dbReference>
<evidence type="ECO:0000259" key="9">
    <source>
        <dbReference type="Pfam" id="PF17210"/>
    </source>
</evidence>
<evidence type="ECO:0000256" key="1">
    <source>
        <dbReference type="ARBA" id="ARBA00004168"/>
    </source>
</evidence>
<dbReference type="InterPro" id="IPR041171">
    <property type="entry name" value="SDR_Ig"/>
</dbReference>
<keyword evidence="7" id="KW-0812">Transmembrane</keyword>
<proteinExistence type="predicted"/>
<name>A0A853CZA5_9MICO</name>
<evidence type="ECO:0000313" key="12">
    <source>
        <dbReference type="Proteomes" id="UP000578352"/>
    </source>
</evidence>
<dbReference type="Gene3D" id="2.60.40.10">
    <property type="entry name" value="Immunoglobulins"/>
    <property type="match status" value="1"/>
</dbReference>
<evidence type="ECO:0000256" key="6">
    <source>
        <dbReference type="SAM" id="MobiDB-lite"/>
    </source>
</evidence>
<gene>
    <name evidence="11" type="ORF">HNR13_004205</name>
</gene>
<dbReference type="Gene3D" id="2.60.40.1280">
    <property type="match status" value="1"/>
</dbReference>
<keyword evidence="4 8" id="KW-0732">Signal</keyword>
<organism evidence="11 12">
    <name type="scientific">Leifsonia shinshuensis</name>
    <dbReference type="NCBI Taxonomy" id="150026"/>
    <lineage>
        <taxon>Bacteria</taxon>
        <taxon>Bacillati</taxon>
        <taxon>Actinomycetota</taxon>
        <taxon>Actinomycetes</taxon>
        <taxon>Micrococcales</taxon>
        <taxon>Microbacteriaceae</taxon>
        <taxon>Leifsonia</taxon>
    </lineage>
</organism>
<dbReference type="GO" id="GO:0007155">
    <property type="term" value="P:cell adhesion"/>
    <property type="evidence" value="ECO:0007669"/>
    <property type="project" value="InterPro"/>
</dbReference>
<evidence type="ECO:0008006" key="13">
    <source>
        <dbReference type="Google" id="ProtNLM"/>
    </source>
</evidence>
<feature type="domain" description="SDR-like Ig" evidence="10">
    <location>
        <begin position="37"/>
        <end position="128"/>
    </location>
</feature>
<dbReference type="GO" id="GO:0005975">
    <property type="term" value="P:carbohydrate metabolic process"/>
    <property type="evidence" value="ECO:0007669"/>
    <property type="project" value="UniProtKB-ARBA"/>
</dbReference>
<accession>A0A853CZA5</accession>
<evidence type="ECO:0000256" key="2">
    <source>
        <dbReference type="ARBA" id="ARBA00022512"/>
    </source>
</evidence>
<dbReference type="InterPro" id="IPR008966">
    <property type="entry name" value="Adhesion_dom_sf"/>
</dbReference>
<reference evidence="11 12" key="1">
    <citation type="submission" date="2020-07" db="EMBL/GenBank/DDBJ databases">
        <title>Sequencing the genomes of 1000 actinobacteria strains.</title>
        <authorList>
            <person name="Klenk H.-P."/>
        </authorList>
    </citation>
    <scope>NUCLEOTIDE SEQUENCE [LARGE SCALE GENOMIC DNA]</scope>
    <source>
        <strain evidence="11 12">DSM 15165</strain>
    </source>
</reference>
<dbReference type="SUPFAM" id="SSF49401">
    <property type="entry name" value="Bacterial adhesins"/>
    <property type="match status" value="2"/>
</dbReference>
<dbReference type="Proteomes" id="UP000578352">
    <property type="component" value="Unassembled WGS sequence"/>
</dbReference>
<feature type="compositionally biased region" description="Low complexity" evidence="6">
    <location>
        <begin position="449"/>
        <end position="470"/>
    </location>
</feature>
<evidence type="ECO:0000256" key="3">
    <source>
        <dbReference type="ARBA" id="ARBA00022525"/>
    </source>
</evidence>
<feature type="signal peptide" evidence="8">
    <location>
        <begin position="1"/>
        <end position="19"/>
    </location>
</feature>
<dbReference type="InterPro" id="IPR013783">
    <property type="entry name" value="Ig-like_fold"/>
</dbReference>
<keyword evidence="3" id="KW-0964">Secreted</keyword>
<keyword evidence="7" id="KW-1133">Transmembrane helix</keyword>
<dbReference type="Gene3D" id="2.60.40.740">
    <property type="match status" value="1"/>
</dbReference>
<dbReference type="SUPFAM" id="SSF117074">
    <property type="entry name" value="Hypothetical protein PA1324"/>
    <property type="match status" value="1"/>
</dbReference>
<evidence type="ECO:0000259" key="10">
    <source>
        <dbReference type="Pfam" id="PF17961"/>
    </source>
</evidence>
<evidence type="ECO:0000256" key="7">
    <source>
        <dbReference type="SAM" id="Phobius"/>
    </source>
</evidence>
<dbReference type="InterPro" id="IPR033764">
    <property type="entry name" value="Sdr_B"/>
</dbReference>
<dbReference type="EMBL" id="JACCFL010000001">
    <property type="protein sequence ID" value="NYJ25918.1"/>
    <property type="molecule type" value="Genomic_DNA"/>
</dbReference>
<feature type="chain" id="PRO_5032709909" description="SD-repeat containing protein B domain-containing protein" evidence="8">
    <location>
        <begin position="20"/>
        <end position="532"/>
    </location>
</feature>
<evidence type="ECO:0000313" key="11">
    <source>
        <dbReference type="EMBL" id="NYJ25918.1"/>
    </source>
</evidence>
<comment type="caution">
    <text evidence="11">The sequence shown here is derived from an EMBL/GenBank/DDBJ whole genome shotgun (WGS) entry which is preliminary data.</text>
</comment>
<dbReference type="Pfam" id="PF17961">
    <property type="entry name" value="Big_8"/>
    <property type="match status" value="1"/>
</dbReference>
<dbReference type="RefSeq" id="WP_179608886.1">
    <property type="nucleotide sequence ID" value="NZ_BAABEH010000001.1"/>
</dbReference>
<dbReference type="InterPro" id="IPR011252">
    <property type="entry name" value="Fibrogen-bd_dom1"/>
</dbReference>
<keyword evidence="7" id="KW-0472">Membrane</keyword>
<dbReference type="AlphaFoldDB" id="A0A853CZA5"/>
<protein>
    <recommendedName>
        <fullName evidence="13">SD-repeat containing protein B domain-containing protein</fullName>
    </recommendedName>
</protein>
<feature type="region of interest" description="Disordered" evidence="6">
    <location>
        <begin position="144"/>
        <end position="183"/>
    </location>
</feature>
<evidence type="ECO:0000256" key="5">
    <source>
        <dbReference type="ARBA" id="ARBA00023088"/>
    </source>
</evidence>
<evidence type="ECO:0000256" key="8">
    <source>
        <dbReference type="SAM" id="SignalP"/>
    </source>
</evidence>
<feature type="region of interest" description="Disordered" evidence="6">
    <location>
        <begin position="449"/>
        <end position="481"/>
    </location>
</feature>
<keyword evidence="5" id="KW-0572">Peptidoglycan-anchor</keyword>
<feature type="transmembrane region" description="Helical" evidence="7">
    <location>
        <begin position="498"/>
        <end position="519"/>
    </location>
</feature>
<sequence>MAVLLSLTGLAALAAPADAAEIPGAITSVKTDKSSYGYSERLRLDFTWAVPDGSAPGDTFSLQLPAALSAASLARFTLAAADGSPVATAAWNGKTVVFTLTDYVATHRSVGGSGFLTAQWDHSVVTETGGPVVLTFGTSVTTVEIAPKPTPQPTDPGTSQPSPPPTQRGLWKGAGWADGSYEGTRDPSDNINWLVELPGNPTGFTGPIDIVDHTGQGSAIDCASIRITARAGLAAGTPTTTLDPSRSTVTCADGTLHIVLDRIKPDEFIDVRYKGTITDQGLGSYSNAVTVTAPAQTWTKTQTIKRTAAGGVGSGTQSVSVGDYVWLDTDANGRQDAGEHGIPGVTMVLTGPTGGPVTDIDGHVVQPTVTDAGGKYLFSRLPVLPAGQHYTVTIDKDASAKALNGLTPTLEHIGDSAGDSSTWTATSTDLTTDGAADLTLDFGFTAKATPSGPLTTPSAPATPASPAAPAAAPPAPPVDPAAGGAGDTVVLAHTGSDVALPIVATVVLLTLGLGGVLLGRRRRPSHRGRVHS</sequence>